<dbReference type="AlphaFoldDB" id="A0A0L6UAG2"/>
<feature type="compositionally biased region" description="Polar residues" evidence="1">
    <location>
        <begin position="19"/>
        <end position="44"/>
    </location>
</feature>
<feature type="compositionally biased region" description="Acidic residues" evidence="1">
    <location>
        <begin position="1"/>
        <end position="18"/>
    </location>
</feature>
<sequence length="84" mass="9526">DDPEIDEPDMAEEEDEVDSANNEVVQTSSKRKGSATNRNKSNELNELTKAVIDSMLCDEYNKYQDQISQSSRKDNCIVQNLKLT</sequence>
<feature type="region of interest" description="Disordered" evidence="1">
    <location>
        <begin position="1"/>
        <end position="44"/>
    </location>
</feature>
<evidence type="ECO:0000313" key="2">
    <source>
        <dbReference type="EMBL" id="KNZ45544.1"/>
    </source>
</evidence>
<comment type="caution">
    <text evidence="2">The sequence shown here is derived from an EMBL/GenBank/DDBJ whole genome shotgun (WGS) entry which is preliminary data.</text>
</comment>
<reference evidence="2 3" key="1">
    <citation type="submission" date="2015-08" db="EMBL/GenBank/DDBJ databases">
        <title>Next Generation Sequencing and Analysis of the Genome of Puccinia sorghi L Schw, the Causal Agent of Maize Common Rust.</title>
        <authorList>
            <person name="Rochi L."/>
            <person name="Burguener G."/>
            <person name="Darino M."/>
            <person name="Turjanski A."/>
            <person name="Kreff E."/>
            <person name="Dieguez M.J."/>
            <person name="Sacco F."/>
        </authorList>
    </citation>
    <scope>NUCLEOTIDE SEQUENCE [LARGE SCALE GENOMIC DNA]</scope>
    <source>
        <strain evidence="2 3">RO10H11247</strain>
    </source>
</reference>
<evidence type="ECO:0000313" key="3">
    <source>
        <dbReference type="Proteomes" id="UP000037035"/>
    </source>
</evidence>
<name>A0A0L6UAG2_9BASI</name>
<evidence type="ECO:0000256" key="1">
    <source>
        <dbReference type="SAM" id="MobiDB-lite"/>
    </source>
</evidence>
<feature type="non-terminal residue" evidence="2">
    <location>
        <position position="1"/>
    </location>
</feature>
<protein>
    <submittedName>
        <fullName evidence="2">Uncharacterized protein</fullName>
    </submittedName>
</protein>
<gene>
    <name evidence="2" type="ORF">VP01_8017g1</name>
</gene>
<dbReference type="Proteomes" id="UP000037035">
    <property type="component" value="Unassembled WGS sequence"/>
</dbReference>
<proteinExistence type="predicted"/>
<dbReference type="VEuPathDB" id="FungiDB:VP01_8017g1"/>
<keyword evidence="3" id="KW-1185">Reference proteome</keyword>
<feature type="non-terminal residue" evidence="2">
    <location>
        <position position="84"/>
    </location>
</feature>
<dbReference type="EMBL" id="LAVV01013514">
    <property type="protein sequence ID" value="KNZ45544.1"/>
    <property type="molecule type" value="Genomic_DNA"/>
</dbReference>
<organism evidence="2 3">
    <name type="scientific">Puccinia sorghi</name>
    <dbReference type="NCBI Taxonomy" id="27349"/>
    <lineage>
        <taxon>Eukaryota</taxon>
        <taxon>Fungi</taxon>
        <taxon>Dikarya</taxon>
        <taxon>Basidiomycota</taxon>
        <taxon>Pucciniomycotina</taxon>
        <taxon>Pucciniomycetes</taxon>
        <taxon>Pucciniales</taxon>
        <taxon>Pucciniaceae</taxon>
        <taxon>Puccinia</taxon>
    </lineage>
</organism>
<accession>A0A0L6UAG2</accession>